<keyword evidence="2" id="KW-1133">Transmembrane helix</keyword>
<dbReference type="Proteomes" id="UP000738325">
    <property type="component" value="Unassembled WGS sequence"/>
</dbReference>
<organism evidence="3 4">
    <name type="scientific">Dissophora globulifera</name>
    <dbReference type="NCBI Taxonomy" id="979702"/>
    <lineage>
        <taxon>Eukaryota</taxon>
        <taxon>Fungi</taxon>
        <taxon>Fungi incertae sedis</taxon>
        <taxon>Mucoromycota</taxon>
        <taxon>Mortierellomycotina</taxon>
        <taxon>Mortierellomycetes</taxon>
        <taxon>Mortierellales</taxon>
        <taxon>Mortierellaceae</taxon>
        <taxon>Dissophora</taxon>
    </lineage>
</organism>
<gene>
    <name evidence="3" type="ORF">BGZ99_005756</name>
</gene>
<keyword evidence="4" id="KW-1185">Reference proteome</keyword>
<dbReference type="OrthoDB" id="3176531at2759"/>
<dbReference type="EMBL" id="JAAAIP010000379">
    <property type="protein sequence ID" value="KAG0318311.1"/>
    <property type="molecule type" value="Genomic_DNA"/>
</dbReference>
<feature type="transmembrane region" description="Helical" evidence="2">
    <location>
        <begin position="47"/>
        <end position="68"/>
    </location>
</feature>
<proteinExistence type="predicted"/>
<name>A0A9P6RF91_9FUNG</name>
<reference evidence="3" key="1">
    <citation type="journal article" date="2020" name="Fungal Divers.">
        <title>Resolving the Mortierellaceae phylogeny through synthesis of multi-gene phylogenetics and phylogenomics.</title>
        <authorList>
            <person name="Vandepol N."/>
            <person name="Liber J."/>
            <person name="Desiro A."/>
            <person name="Na H."/>
            <person name="Kennedy M."/>
            <person name="Barry K."/>
            <person name="Grigoriev I.V."/>
            <person name="Miller A.N."/>
            <person name="O'Donnell K."/>
            <person name="Stajich J.E."/>
            <person name="Bonito G."/>
        </authorList>
    </citation>
    <scope>NUCLEOTIDE SEQUENCE</scope>
    <source>
        <strain evidence="3">REB-010B</strain>
    </source>
</reference>
<feature type="region of interest" description="Disordered" evidence="1">
    <location>
        <begin position="1"/>
        <end position="39"/>
    </location>
</feature>
<dbReference type="AlphaFoldDB" id="A0A9P6RF91"/>
<evidence type="ECO:0000313" key="4">
    <source>
        <dbReference type="Proteomes" id="UP000738325"/>
    </source>
</evidence>
<comment type="caution">
    <text evidence="3">The sequence shown here is derived from an EMBL/GenBank/DDBJ whole genome shotgun (WGS) entry which is preliminary data.</text>
</comment>
<feature type="compositionally biased region" description="Polar residues" evidence="1">
    <location>
        <begin position="29"/>
        <end position="39"/>
    </location>
</feature>
<feature type="region of interest" description="Disordered" evidence="1">
    <location>
        <begin position="152"/>
        <end position="179"/>
    </location>
</feature>
<protein>
    <submittedName>
        <fullName evidence="3">Uncharacterized protein</fullName>
    </submittedName>
</protein>
<evidence type="ECO:0000256" key="1">
    <source>
        <dbReference type="SAM" id="MobiDB-lite"/>
    </source>
</evidence>
<keyword evidence="2" id="KW-0812">Transmembrane</keyword>
<feature type="region of interest" description="Disordered" evidence="1">
    <location>
        <begin position="123"/>
        <end position="142"/>
    </location>
</feature>
<sequence>MNSNLNAPSLKRLASDSSNRNMPLLPLQKPSSQQTGRYSTPSYRRTAFFFIAIASALLIVNTMNIQLLDLSHSKNDNRQFRTPISMTAPSPEVGVINDHGYDLPFQVDNQVQDFVYREPYSELYRDDNDIEQESDIEGLPPLSEEQLDSLENEYEEEKGQVEDQPSKSLPDEQPLPPYRVPASAIEGIVPAQCPQLFLTTQTSFDAPLHTSSSTSAPYSPALVLQPDQVTCRPVPSQRQGYSLAFCISNADCSTGFIQVIRRVPPNDPVLNLKVSKNVGHDRFFHQVAGPDDFYFLLEGTQKLALAAHLVPTELLVDVDGLLANTVTSKVYDAHEYLVYRADFRMTLPGPVKLSGWLTYERFGAIRENRPGVWPQWTHAALVGPTTVMDPINDNGSDQTVFTICPQCDLSPFVEQLRAYREEHFAQCDRMAPTRGSYWREDLALKIYSELDVVNRAPGAGVDFKEDGEKLTKGWRFVPNGCTMTRTASLPSASSQDPYLPVCDSVASPSSVMRAPLSSDNSQGSNTDAHDKIYPRRRILFTGDSQVRTTYNAVMNHYRPLDSEHQSFGTHDEFLPNQDALAFNKISMEHNPKTVIPRNESDTEIEMLYKADQYLETLIASTDAELDRYDTIFLNLGQWPASGPAAGGQWSTAQLLERWQAVVARLDRWKASREERLRSRSLFSDEAWKKNPAYGTGDSSIVIWAGMNAFPMRTDKFIKLKGDWRTNARLGYWDDWIETISQEAGGWFRRINAWQLTFPMVDEIVDRAHFQQTDAIDALKIEALYKLDLCSRMHPDTPY</sequence>
<evidence type="ECO:0000313" key="3">
    <source>
        <dbReference type="EMBL" id="KAG0318311.1"/>
    </source>
</evidence>
<keyword evidence="2" id="KW-0472">Membrane</keyword>
<evidence type="ECO:0000256" key="2">
    <source>
        <dbReference type="SAM" id="Phobius"/>
    </source>
</evidence>
<accession>A0A9P6RF91</accession>